<evidence type="ECO:0000256" key="5">
    <source>
        <dbReference type="ARBA" id="ARBA00022547"/>
    </source>
</evidence>
<name>A0A977XW12_9DIPT</name>
<evidence type="ECO:0000256" key="4">
    <source>
        <dbReference type="ARBA" id="ARBA00022448"/>
    </source>
</evidence>
<evidence type="ECO:0000256" key="7">
    <source>
        <dbReference type="ARBA" id="ARBA00022781"/>
    </source>
</evidence>
<evidence type="ECO:0000256" key="12">
    <source>
        <dbReference type="RuleBase" id="RU003661"/>
    </source>
</evidence>
<keyword evidence="5 12" id="KW-0138">CF(0)</keyword>
<evidence type="ECO:0000256" key="11">
    <source>
        <dbReference type="ARBA" id="ARBA00023136"/>
    </source>
</evidence>
<dbReference type="CTD" id="4509"/>
<evidence type="ECO:0000256" key="8">
    <source>
        <dbReference type="ARBA" id="ARBA00022989"/>
    </source>
</evidence>
<evidence type="ECO:0000256" key="6">
    <source>
        <dbReference type="ARBA" id="ARBA00022692"/>
    </source>
</evidence>
<dbReference type="GeneID" id="76340954"/>
<dbReference type="RefSeq" id="YP_010533714.1">
    <property type="nucleotide sequence ID" value="NC_067849.1"/>
</dbReference>
<dbReference type="GO" id="GO:0031966">
    <property type="term" value="C:mitochondrial membrane"/>
    <property type="evidence" value="ECO:0007669"/>
    <property type="project" value="UniProtKB-SubCell"/>
</dbReference>
<evidence type="ECO:0000256" key="1">
    <source>
        <dbReference type="ARBA" id="ARBA00004304"/>
    </source>
</evidence>
<evidence type="ECO:0000256" key="2">
    <source>
        <dbReference type="ARBA" id="ARBA00008892"/>
    </source>
</evidence>
<keyword evidence="7 12" id="KW-0375">Hydrogen ion transport</keyword>
<sequence length="53" mass="6519">MPQMAPINWLILFFIFSITLMLFNMKTYYCNMNSIPQLSQSLSFKKNYMNWKW</sequence>
<comment type="similarity">
    <text evidence="2 12">Belongs to the ATPase protein 8 family.</text>
</comment>
<protein>
    <recommendedName>
        <fullName evidence="12">ATP synthase complex subunit 8</fullName>
    </recommendedName>
</protein>
<evidence type="ECO:0000256" key="10">
    <source>
        <dbReference type="ARBA" id="ARBA00023128"/>
    </source>
</evidence>
<dbReference type="InterPro" id="IPR001421">
    <property type="entry name" value="ATP8_metazoa"/>
</dbReference>
<keyword evidence="10 12" id="KW-0496">Mitochondrion</keyword>
<reference evidence="14" key="1">
    <citation type="submission" date="2021-09" db="EMBL/GenBank/DDBJ databases">
        <title>Mitogenome characterization for phylogenetic inferences of wild yellow fever mosquitoes Sabethes spp. (Diptera:Culicidae).</title>
        <authorList>
            <person name="Aragao A.O."/>
            <person name="Silva F.S."/>
            <person name="Silva S.P."/>
            <person name="Cruz A.C.R."/>
            <person name="Medeiros D.B.A."/>
            <person name="Dias D.D."/>
            <person name="Nascimento B.L.S."/>
            <person name="Rosa-Junior J.W."/>
            <person name="Monteiro H.A.O."/>
            <person name="Nunes-Neto J.P."/>
        </authorList>
    </citation>
    <scope>NUCLEOTIDE SEQUENCE</scope>
</reference>
<accession>A0A977XW12</accession>
<feature type="transmembrane region" description="Helical" evidence="13">
    <location>
        <begin position="6"/>
        <end position="23"/>
    </location>
</feature>
<gene>
    <name evidence="14" type="primary">ATP8</name>
</gene>
<keyword evidence="9 12" id="KW-0406">Ion transport</keyword>
<keyword evidence="6 12" id="KW-0812">Transmembrane</keyword>
<evidence type="ECO:0000256" key="13">
    <source>
        <dbReference type="SAM" id="Phobius"/>
    </source>
</evidence>
<dbReference type="Pfam" id="PF00895">
    <property type="entry name" value="ATP-synt_8"/>
    <property type="match status" value="1"/>
</dbReference>
<dbReference type="AlphaFoldDB" id="A0A977XW12"/>
<proteinExistence type="inferred from homology"/>
<keyword evidence="4 12" id="KW-0813">Transport</keyword>
<dbReference type="GO" id="GO:0045259">
    <property type="term" value="C:proton-transporting ATP synthase complex"/>
    <property type="evidence" value="ECO:0007669"/>
    <property type="project" value="UniProtKB-KW"/>
</dbReference>
<comment type="subcellular location">
    <subcellularLocation>
        <location evidence="1 12">Mitochondrion membrane</location>
        <topology evidence="1 12">Single-pass membrane protein</topology>
    </subcellularLocation>
</comment>
<dbReference type="GO" id="GO:0015986">
    <property type="term" value="P:proton motive force-driven ATP synthesis"/>
    <property type="evidence" value="ECO:0007669"/>
    <property type="project" value="InterPro"/>
</dbReference>
<evidence type="ECO:0000313" key="14">
    <source>
        <dbReference type="EMBL" id="UXX46865.1"/>
    </source>
</evidence>
<keyword evidence="8 13" id="KW-1133">Transmembrane helix</keyword>
<geneLocation type="mitochondrion" evidence="14"/>
<keyword evidence="11 13" id="KW-0472">Membrane</keyword>
<dbReference type="EMBL" id="OK041297">
    <property type="protein sequence ID" value="UXX46865.1"/>
    <property type="molecule type" value="Genomic_DNA"/>
</dbReference>
<evidence type="ECO:0000256" key="9">
    <source>
        <dbReference type="ARBA" id="ARBA00023065"/>
    </source>
</evidence>
<evidence type="ECO:0000256" key="3">
    <source>
        <dbReference type="ARBA" id="ARBA00011291"/>
    </source>
</evidence>
<dbReference type="GO" id="GO:0015078">
    <property type="term" value="F:proton transmembrane transporter activity"/>
    <property type="evidence" value="ECO:0007669"/>
    <property type="project" value="InterPro"/>
</dbReference>
<organism evidence="14">
    <name type="scientific">Sabethes bipartipes</name>
    <dbReference type="NCBI Taxonomy" id="2984125"/>
    <lineage>
        <taxon>Eukaryota</taxon>
        <taxon>Metazoa</taxon>
        <taxon>Ecdysozoa</taxon>
        <taxon>Arthropoda</taxon>
        <taxon>Hexapoda</taxon>
        <taxon>Insecta</taxon>
        <taxon>Pterygota</taxon>
        <taxon>Neoptera</taxon>
        <taxon>Endopterygota</taxon>
        <taxon>Diptera</taxon>
        <taxon>Nematocera</taxon>
        <taxon>Culicoidea</taxon>
        <taxon>Culicidae</taxon>
        <taxon>Culicinae</taxon>
        <taxon>Sabethini</taxon>
        <taxon>Sabethes</taxon>
    </lineage>
</organism>
<comment type="subunit">
    <text evidence="3">F-type ATPases have 2 components, CF(1) - the catalytic core - and CF(0) - the membrane proton channel.</text>
</comment>